<dbReference type="EMBL" id="MU006708">
    <property type="protein sequence ID" value="KAF2630151.1"/>
    <property type="molecule type" value="Genomic_DNA"/>
</dbReference>
<name>A0ACB6S7G6_9PLEO</name>
<evidence type="ECO:0000313" key="1">
    <source>
        <dbReference type="EMBL" id="KAF2630151.1"/>
    </source>
</evidence>
<gene>
    <name evidence="1" type="ORF">BU25DRAFT_336421</name>
</gene>
<dbReference type="Proteomes" id="UP000799754">
    <property type="component" value="Unassembled WGS sequence"/>
</dbReference>
<protein>
    <submittedName>
        <fullName evidence="1">Uncharacterized protein</fullName>
    </submittedName>
</protein>
<comment type="caution">
    <text evidence="1">The sequence shown here is derived from an EMBL/GenBank/DDBJ whole genome shotgun (WGS) entry which is preliminary data.</text>
</comment>
<evidence type="ECO:0000313" key="2">
    <source>
        <dbReference type="Proteomes" id="UP000799754"/>
    </source>
</evidence>
<accession>A0ACB6S7G6</accession>
<proteinExistence type="predicted"/>
<reference evidence="1" key="1">
    <citation type="journal article" date="2020" name="Stud. Mycol.">
        <title>101 Dothideomycetes genomes: a test case for predicting lifestyles and emergence of pathogens.</title>
        <authorList>
            <person name="Haridas S."/>
            <person name="Albert R."/>
            <person name="Binder M."/>
            <person name="Bloem J."/>
            <person name="Labutti K."/>
            <person name="Salamov A."/>
            <person name="Andreopoulos B."/>
            <person name="Baker S."/>
            <person name="Barry K."/>
            <person name="Bills G."/>
            <person name="Bluhm B."/>
            <person name="Cannon C."/>
            <person name="Castanera R."/>
            <person name="Culley D."/>
            <person name="Daum C."/>
            <person name="Ezra D."/>
            <person name="Gonzalez J."/>
            <person name="Henrissat B."/>
            <person name="Kuo A."/>
            <person name="Liang C."/>
            <person name="Lipzen A."/>
            <person name="Lutzoni F."/>
            <person name="Magnuson J."/>
            <person name="Mondo S."/>
            <person name="Nolan M."/>
            <person name="Ohm R."/>
            <person name="Pangilinan J."/>
            <person name="Park H.-J."/>
            <person name="Ramirez L."/>
            <person name="Alfaro M."/>
            <person name="Sun H."/>
            <person name="Tritt A."/>
            <person name="Yoshinaga Y."/>
            <person name="Zwiers L.-H."/>
            <person name="Turgeon B."/>
            <person name="Goodwin S."/>
            <person name="Spatafora J."/>
            <person name="Crous P."/>
            <person name="Grigoriev I."/>
        </authorList>
    </citation>
    <scope>NUCLEOTIDE SEQUENCE</scope>
    <source>
        <strain evidence="1">CBS 525.71</strain>
    </source>
</reference>
<keyword evidence="2" id="KW-1185">Reference proteome</keyword>
<sequence>MQWLAFEPEHALIFARPRGGPGGPPPGDGEGPPGESPDGREHGVEGMPWKRQTQQPLTEPISTNEAVGYLHTYAPKHPLHLLYIDGLSAGKTSNGTLDTQDRLLLNLTTGDVGGPMGGEMARAKGLCDLAATVWEDRIDGILRLEGGFEIILCDFEKHLERTDIVSVTSRGEKGHGPIGGWEYIKAITSRYHGIGNDRVTVDHEKFVSVYAQEVKGLWDNDVQSDVRMPRLTNVSPSDLSKIKDDVTAMILGKDWDEEKGKGRDWQAVADMVVARYSAPLHHITTHSAFQRDKEALAVYLQGLLRPFIDSTARNASKETQRCVSQLLPPLPSLSIPPASLPPLAHRALHTVTTRICDSLLTSLSIATSPTPHSSFSTVYAEHAVEVVAELVQWLNWTSWKECGACGDEEVCFVPIWPMGSAKDHAKPKCRGEKEVEGRMGYWGLRRSAPPGKGGPHGDGKKGGRWWKMER</sequence>
<organism evidence="1 2">
    <name type="scientific">Macroventuria anomochaeta</name>
    <dbReference type="NCBI Taxonomy" id="301207"/>
    <lineage>
        <taxon>Eukaryota</taxon>
        <taxon>Fungi</taxon>
        <taxon>Dikarya</taxon>
        <taxon>Ascomycota</taxon>
        <taxon>Pezizomycotina</taxon>
        <taxon>Dothideomycetes</taxon>
        <taxon>Pleosporomycetidae</taxon>
        <taxon>Pleosporales</taxon>
        <taxon>Pleosporineae</taxon>
        <taxon>Didymellaceae</taxon>
        <taxon>Macroventuria</taxon>
    </lineage>
</organism>